<keyword evidence="1" id="KW-0472">Membrane</keyword>
<keyword evidence="1" id="KW-1133">Transmembrane helix</keyword>
<dbReference type="AlphaFoldDB" id="A0A1G8XIZ2"/>
<feature type="transmembrane region" description="Helical" evidence="1">
    <location>
        <begin position="109"/>
        <end position="133"/>
    </location>
</feature>
<feature type="transmembrane region" description="Helical" evidence="1">
    <location>
        <begin position="61"/>
        <end position="82"/>
    </location>
</feature>
<dbReference type="RefSeq" id="WP_090304637.1">
    <property type="nucleotide sequence ID" value="NZ_FNFE01000002.1"/>
</dbReference>
<dbReference type="STRING" id="1095776.SAMN04515672_1773"/>
<protein>
    <recommendedName>
        <fullName evidence="4">Histidine kinase</fullName>
    </recommendedName>
</protein>
<reference evidence="3" key="1">
    <citation type="submission" date="2016-10" db="EMBL/GenBank/DDBJ databases">
        <authorList>
            <person name="Varghese N."/>
            <person name="Submissions S."/>
        </authorList>
    </citation>
    <scope>NUCLEOTIDE SEQUENCE [LARGE SCALE GENOMIC DNA]</scope>
    <source>
        <strain evidence="3">B4,CECT 8067,JCM 17497</strain>
    </source>
</reference>
<organism evidence="2 3">
    <name type="scientific">Natronorubrum texcoconense</name>
    <dbReference type="NCBI Taxonomy" id="1095776"/>
    <lineage>
        <taxon>Archaea</taxon>
        <taxon>Methanobacteriati</taxon>
        <taxon>Methanobacteriota</taxon>
        <taxon>Stenosarchaea group</taxon>
        <taxon>Halobacteria</taxon>
        <taxon>Halobacteriales</taxon>
        <taxon>Natrialbaceae</taxon>
        <taxon>Natronorubrum</taxon>
    </lineage>
</organism>
<evidence type="ECO:0000256" key="1">
    <source>
        <dbReference type="SAM" id="Phobius"/>
    </source>
</evidence>
<gene>
    <name evidence="2" type="ORF">SAMN04515672_1773</name>
</gene>
<evidence type="ECO:0000313" key="3">
    <source>
        <dbReference type="Proteomes" id="UP000198882"/>
    </source>
</evidence>
<sequence length="184" mass="18307">MSTESDNATAFGISGASGWLVGGALGGAIGAAAFGVLMWVLDPAIVEVAIPSIYGLEPVGLVGWGVHVVHGIGLGLVFGLLVTRDPILGILLTDVETDAVSGVGAMARIVGAGFVFGLAVWAILPLLVLPVWADAAGGGGAVGDFPTAAIESLVGHLLFGTVLGAVFAATVDLHGRSSDRPLED</sequence>
<dbReference type="Proteomes" id="UP000198882">
    <property type="component" value="Unassembled WGS sequence"/>
</dbReference>
<accession>A0A1G8XIZ2</accession>
<dbReference type="EMBL" id="FNFE01000002">
    <property type="protein sequence ID" value="SDJ90436.1"/>
    <property type="molecule type" value="Genomic_DNA"/>
</dbReference>
<feature type="transmembrane region" description="Helical" evidence="1">
    <location>
        <begin position="153"/>
        <end position="171"/>
    </location>
</feature>
<evidence type="ECO:0008006" key="4">
    <source>
        <dbReference type="Google" id="ProtNLM"/>
    </source>
</evidence>
<name>A0A1G8XIZ2_9EURY</name>
<keyword evidence="3" id="KW-1185">Reference proteome</keyword>
<keyword evidence="1" id="KW-0812">Transmembrane</keyword>
<feature type="transmembrane region" description="Helical" evidence="1">
    <location>
        <begin position="20"/>
        <end position="41"/>
    </location>
</feature>
<evidence type="ECO:0000313" key="2">
    <source>
        <dbReference type="EMBL" id="SDJ90436.1"/>
    </source>
</evidence>
<proteinExistence type="predicted"/>
<dbReference type="OrthoDB" id="204680at2157"/>